<dbReference type="PANTHER" id="PTHR30024">
    <property type="entry name" value="ALIPHATIC SULFONATES-BINDING PROTEIN-RELATED"/>
    <property type="match status" value="1"/>
</dbReference>
<dbReference type="GO" id="GO:0016020">
    <property type="term" value="C:membrane"/>
    <property type="evidence" value="ECO:0007669"/>
    <property type="project" value="InterPro"/>
</dbReference>
<dbReference type="Gene3D" id="3.40.190.10">
    <property type="entry name" value="Periplasmic binding protein-like II"/>
    <property type="match status" value="2"/>
</dbReference>
<organism evidence="9 10">
    <name type="scientific">Luteimicrobium subarcticum</name>
    <dbReference type="NCBI Taxonomy" id="620910"/>
    <lineage>
        <taxon>Bacteria</taxon>
        <taxon>Bacillati</taxon>
        <taxon>Actinomycetota</taxon>
        <taxon>Actinomycetes</taxon>
        <taxon>Micrococcales</taxon>
        <taxon>Luteimicrobium</taxon>
    </lineage>
</organism>
<dbReference type="Proteomes" id="UP000231586">
    <property type="component" value="Unassembled WGS sequence"/>
</dbReference>
<keyword evidence="3" id="KW-0813">Transport</keyword>
<dbReference type="PANTHER" id="PTHR30024:SF48">
    <property type="entry name" value="ABC TRANSPORTER SUBSTRATE-BINDING PROTEIN"/>
    <property type="match status" value="1"/>
</dbReference>
<reference evidence="9 10" key="1">
    <citation type="submission" date="2017-11" db="EMBL/GenBank/DDBJ databases">
        <title>Genomic Encyclopedia of Archaeal and Bacterial Type Strains, Phase II (KMG-II): From Individual Species to Whole Genera.</title>
        <authorList>
            <person name="Goeker M."/>
        </authorList>
    </citation>
    <scope>NUCLEOTIDE SEQUENCE [LARGE SCALE GENOMIC DNA]</scope>
    <source>
        <strain evidence="9 10">DSM 22413</strain>
    </source>
</reference>
<evidence type="ECO:0000256" key="2">
    <source>
        <dbReference type="ARBA" id="ARBA00010742"/>
    </source>
</evidence>
<dbReference type="InterPro" id="IPR015168">
    <property type="entry name" value="SsuA/THI5"/>
</dbReference>
<dbReference type="EMBL" id="PGTZ01000006">
    <property type="protein sequence ID" value="PJI94954.1"/>
    <property type="molecule type" value="Genomic_DNA"/>
</dbReference>
<feature type="chain" id="PRO_5014637516" description="Putative aliphatic sulfonates-binding protein" evidence="7">
    <location>
        <begin position="43"/>
        <end position="362"/>
    </location>
</feature>
<dbReference type="CDD" id="cd13558">
    <property type="entry name" value="PBP2_SsuA_like_2"/>
    <property type="match status" value="1"/>
</dbReference>
<feature type="signal peptide" evidence="7">
    <location>
        <begin position="1"/>
        <end position="42"/>
    </location>
</feature>
<comment type="subcellular location">
    <subcellularLocation>
        <location evidence="1">Periplasm</location>
    </subcellularLocation>
</comment>
<evidence type="ECO:0000256" key="6">
    <source>
        <dbReference type="ARBA" id="ARBA00070228"/>
    </source>
</evidence>
<evidence type="ECO:0000313" key="10">
    <source>
        <dbReference type="Proteomes" id="UP000231586"/>
    </source>
</evidence>
<gene>
    <name evidence="9" type="ORF">CLV34_0805</name>
</gene>
<dbReference type="RefSeq" id="WP_100348892.1">
    <property type="nucleotide sequence ID" value="NZ_PGTZ01000006.1"/>
</dbReference>
<proteinExistence type="inferred from homology"/>
<evidence type="ECO:0000313" key="9">
    <source>
        <dbReference type="EMBL" id="PJI94954.1"/>
    </source>
</evidence>
<evidence type="ECO:0000259" key="8">
    <source>
        <dbReference type="SMART" id="SM00062"/>
    </source>
</evidence>
<keyword evidence="10" id="KW-1185">Reference proteome</keyword>
<dbReference type="InterPro" id="IPR010067">
    <property type="entry name" value="ABC_SsuA_sub-bd"/>
</dbReference>
<dbReference type="InterPro" id="IPR001638">
    <property type="entry name" value="Solute-binding_3/MltF_N"/>
</dbReference>
<dbReference type="OrthoDB" id="7374754at2"/>
<dbReference type="GO" id="GO:0042597">
    <property type="term" value="C:periplasmic space"/>
    <property type="evidence" value="ECO:0007669"/>
    <property type="project" value="UniProtKB-SubCell"/>
</dbReference>
<name>A0A2M8WVK2_9MICO</name>
<dbReference type="GO" id="GO:0042626">
    <property type="term" value="F:ATPase-coupled transmembrane transporter activity"/>
    <property type="evidence" value="ECO:0007669"/>
    <property type="project" value="InterPro"/>
</dbReference>
<evidence type="ECO:0000256" key="3">
    <source>
        <dbReference type="ARBA" id="ARBA00022448"/>
    </source>
</evidence>
<comment type="similarity">
    <text evidence="2">Belongs to the bacterial solute-binding protein SsuA/TauA family.</text>
</comment>
<comment type="function">
    <text evidence="5">Part of a binding-protein-dependent transport system for aliphatic sulfonates. Putative binding protein.</text>
</comment>
<feature type="domain" description="Solute-binding protein family 3/N-terminal" evidence="8">
    <location>
        <begin position="60"/>
        <end position="267"/>
    </location>
</feature>
<evidence type="ECO:0000256" key="5">
    <source>
        <dbReference type="ARBA" id="ARBA00055538"/>
    </source>
</evidence>
<accession>A0A2M8WVK2</accession>
<dbReference type="FunFam" id="3.40.190.10:FF:000050">
    <property type="entry name" value="Sulfonate ABC transporter substrate-binding protein"/>
    <property type="match status" value="1"/>
</dbReference>
<evidence type="ECO:0000256" key="7">
    <source>
        <dbReference type="SAM" id="SignalP"/>
    </source>
</evidence>
<evidence type="ECO:0000256" key="4">
    <source>
        <dbReference type="ARBA" id="ARBA00022729"/>
    </source>
</evidence>
<dbReference type="NCBIfam" id="TIGR01728">
    <property type="entry name" value="SsuA_fam"/>
    <property type="match status" value="1"/>
</dbReference>
<evidence type="ECO:0000256" key="1">
    <source>
        <dbReference type="ARBA" id="ARBA00004418"/>
    </source>
</evidence>
<comment type="caution">
    <text evidence="9">The sequence shown here is derived from an EMBL/GenBank/DDBJ whole genome shotgun (WGS) entry which is preliminary data.</text>
</comment>
<sequence length="362" mass="37221">MTRPVRRPQHAPRTRRLVRTLAATTALAAAAALSACSGSSEATTPGDPSTVTSTDLAGLTLQVGDQKAGTQALLQAAGELDGTPYKIAFSTFTSGPPEVEALNANKIDFAITGNTPPVFGLAAKAKIKVVTAYTNDASSDAILLPAGSSVTSVADLKGKKVAVAKGSSANGHLLLQLSKAGLTPDDVTISYLQPADALAAFNGGEVDAWAIWDPYTAIAEQQGAKVLVTAQGVSNGYGLGLASYDALADPVRTAALQDLAQRIARAHEWANTHPDEYAAVYAEQTQLPIEVAKEANRSLRHAILLDDTVVSSEQRLTDAFVTAKQLPASDPFSSIVDDRLNASVAAALAPGGASASPTPTAP</sequence>
<keyword evidence="4 7" id="KW-0732">Signal</keyword>
<dbReference type="SMART" id="SM00062">
    <property type="entry name" value="PBPb"/>
    <property type="match status" value="1"/>
</dbReference>
<dbReference type="Pfam" id="PF09084">
    <property type="entry name" value="NMT1"/>
    <property type="match status" value="1"/>
</dbReference>
<protein>
    <recommendedName>
        <fullName evidence="6">Putative aliphatic sulfonates-binding protein</fullName>
    </recommendedName>
</protein>
<dbReference type="SUPFAM" id="SSF53850">
    <property type="entry name" value="Periplasmic binding protein-like II"/>
    <property type="match status" value="1"/>
</dbReference>
<dbReference type="AlphaFoldDB" id="A0A2M8WVK2"/>